<name>A0A316UIP6_9BASI</name>
<protein>
    <submittedName>
        <fullName evidence="2">Uncharacterized protein</fullName>
    </submittedName>
</protein>
<evidence type="ECO:0000256" key="1">
    <source>
        <dbReference type="SAM" id="MobiDB-lite"/>
    </source>
</evidence>
<evidence type="ECO:0000313" key="2">
    <source>
        <dbReference type="EMBL" id="PWN24738.1"/>
    </source>
</evidence>
<dbReference type="RefSeq" id="XP_025359350.1">
    <property type="nucleotide sequence ID" value="XM_025507110.1"/>
</dbReference>
<gene>
    <name evidence="2" type="ORF">BDZ90DRAFT_234693</name>
</gene>
<dbReference type="AlphaFoldDB" id="A0A316UIP6"/>
<dbReference type="EMBL" id="KZ819679">
    <property type="protein sequence ID" value="PWN24738.1"/>
    <property type="molecule type" value="Genomic_DNA"/>
</dbReference>
<sequence>MPSSSSDCEQDSACTSLLSVYSGDHVKPDSSKELIEDGVLTVYTNGSRDLSSLARVQIYGQVPKENPYWTNSARVREDIRSLRALTIRYDSSGSKLTKSDFVQRDVRERIWRYVRHLSRDRGVDLPEVCFDQHSAYSRSGSAFIDLVFTSASTLTAVVKSLKEILIESPDQEQQRYVYLCCSNTLPGEIFVVECLGLPLDRLDVKDIAKGLDLAVSRVGHLLGLAKVVASSWSTRVEDKYTGIVRAYVRLSQESLSLPHADFIKRLPTRFKLAGLSYTLQYAGSTLRPQNIESQDIFERGGEKVTTRPLGGSAAGPSKRKRSSEE</sequence>
<keyword evidence="3" id="KW-1185">Reference proteome</keyword>
<organism evidence="2 3">
    <name type="scientific">Jaminaea rosea</name>
    <dbReference type="NCBI Taxonomy" id="1569628"/>
    <lineage>
        <taxon>Eukaryota</taxon>
        <taxon>Fungi</taxon>
        <taxon>Dikarya</taxon>
        <taxon>Basidiomycota</taxon>
        <taxon>Ustilaginomycotina</taxon>
        <taxon>Exobasidiomycetes</taxon>
        <taxon>Microstromatales</taxon>
        <taxon>Microstromatales incertae sedis</taxon>
        <taxon>Jaminaea</taxon>
    </lineage>
</organism>
<proteinExistence type="predicted"/>
<feature type="region of interest" description="Disordered" evidence="1">
    <location>
        <begin position="298"/>
        <end position="325"/>
    </location>
</feature>
<dbReference type="GeneID" id="37028933"/>
<reference evidence="2 3" key="1">
    <citation type="journal article" date="2018" name="Mol. Biol. Evol.">
        <title>Broad Genomic Sampling Reveals a Smut Pathogenic Ancestry of the Fungal Clade Ustilaginomycotina.</title>
        <authorList>
            <person name="Kijpornyongpan T."/>
            <person name="Mondo S.J."/>
            <person name="Barry K."/>
            <person name="Sandor L."/>
            <person name="Lee J."/>
            <person name="Lipzen A."/>
            <person name="Pangilinan J."/>
            <person name="LaButti K."/>
            <person name="Hainaut M."/>
            <person name="Henrissat B."/>
            <person name="Grigoriev I.V."/>
            <person name="Spatafora J.W."/>
            <person name="Aime M.C."/>
        </authorList>
    </citation>
    <scope>NUCLEOTIDE SEQUENCE [LARGE SCALE GENOMIC DNA]</scope>
    <source>
        <strain evidence="2 3">MCA 5214</strain>
    </source>
</reference>
<evidence type="ECO:0000313" key="3">
    <source>
        <dbReference type="Proteomes" id="UP000245884"/>
    </source>
</evidence>
<accession>A0A316UIP6</accession>
<dbReference type="Proteomes" id="UP000245884">
    <property type="component" value="Unassembled WGS sequence"/>
</dbReference>